<accession>A0ABY7MST2</accession>
<evidence type="ECO:0000313" key="2">
    <source>
        <dbReference type="Proteomes" id="UP001179614"/>
    </source>
</evidence>
<dbReference type="InterPro" id="IPR029063">
    <property type="entry name" value="SAM-dependent_MTases_sf"/>
</dbReference>
<dbReference type="Proteomes" id="UP001179614">
    <property type="component" value="Chromosome"/>
</dbReference>
<dbReference type="RefSeq" id="WP_270170060.1">
    <property type="nucleotide sequence ID" value="NZ_CP089391.1"/>
</dbReference>
<organism evidence="1 2">
    <name type="scientific">Bradyrhizobium xenonodulans</name>
    <dbReference type="NCBI Taxonomy" id="2736875"/>
    <lineage>
        <taxon>Bacteria</taxon>
        <taxon>Pseudomonadati</taxon>
        <taxon>Pseudomonadota</taxon>
        <taxon>Alphaproteobacteria</taxon>
        <taxon>Hyphomicrobiales</taxon>
        <taxon>Nitrobacteraceae</taxon>
        <taxon>Bradyrhizobium</taxon>
    </lineage>
</organism>
<gene>
    <name evidence="1" type="ORF">I3J27_13830</name>
</gene>
<reference evidence="1" key="1">
    <citation type="submission" date="2021-12" db="EMBL/GenBank/DDBJ databases">
        <title>Bradyrhizobium xenonodulans sp. nov.</title>
        <authorList>
            <person name="Claassens R."/>
            <person name="Venter S.N."/>
            <person name="Beukes C.W."/>
            <person name="Stepkowski T."/>
            <person name="Steenkamp E.T."/>
        </authorList>
    </citation>
    <scope>NUCLEOTIDE SEQUENCE</scope>
    <source>
        <strain evidence="1">14AB</strain>
    </source>
</reference>
<dbReference type="EMBL" id="CP089391">
    <property type="protein sequence ID" value="WBL81442.1"/>
    <property type="molecule type" value="Genomic_DNA"/>
</dbReference>
<proteinExistence type="predicted"/>
<evidence type="ECO:0000313" key="1">
    <source>
        <dbReference type="EMBL" id="WBL81442.1"/>
    </source>
</evidence>
<sequence>MSFSARSFSTAGDTFTQEQEAAFFASIRLRNGTFKTTDHHRLDDLNTLVIGEWQKLDRKPREIMDVGASSGISSLEWADALARAGIDAEILATDLCLRGSLVRLLPRYEVLLDRDGKVIQHILGNRPVRWSLDGPRDLFRGAGFLIAALNAFANTLLLLTNGRRGGKDVLLVNPDARDYARLSFAEDDILAPNPEHLRGRFDAIRVANLLNRGYFDEAQLRRAVDNLKDRLRGAGSFLIVNRTHADGNNNGTVFRLSEANKFEIMARMRDGSEIEDIVLPADAEDRNASGKPKLLALNAQSSQVRDLLRDDRTNQRML</sequence>
<keyword evidence="2" id="KW-1185">Reference proteome</keyword>
<name>A0ABY7MST2_9BRAD</name>
<dbReference type="Gene3D" id="3.40.50.150">
    <property type="entry name" value="Vaccinia Virus protein VP39"/>
    <property type="match status" value="1"/>
</dbReference>
<protein>
    <submittedName>
        <fullName evidence="1">Uncharacterized protein</fullName>
    </submittedName>
</protein>
<dbReference type="SUPFAM" id="SSF53335">
    <property type="entry name" value="S-adenosyl-L-methionine-dependent methyltransferases"/>
    <property type="match status" value="1"/>
</dbReference>